<keyword evidence="7" id="KW-1185">Reference proteome</keyword>
<accession>A0A7W6ACF3</accession>
<evidence type="ECO:0000313" key="7">
    <source>
        <dbReference type="Proteomes" id="UP000538670"/>
    </source>
</evidence>
<sequence length="683" mass="71762">MAVGRTVSEDIRPERGYRGRDRRAAQPYPMMRRKRRRIWRRRSIRRRARLIAILMAIALGMAGLAYLLRGGEPPVDPAVALRNAATALQAGNYHAAHDLARRASVAAPRSRAAQMTLARTSLLLEEGVTAEAALDRAIAAGVPVADTLAMRAEARLLLGNPAGAQEAVAQMPAARDAEMIRIAAKVRAAQTNGGGAYRATLQQLAAAKPDDAAIWTDLGRSRFGAGDVAGATEAASRAAALAPADPRALTLRGEIVRARYGLTAALPWFRQALGRDPYYHPALIQYAATLGDLGRAGDALAATRTALVSLPGSPEAFYLQAVIAARAKRYGLAEQLLQLTGGALAQRPATAMLEGVVAYAQGRPQRAVRAWGRLVGMQPMNIAARQLLAAAQIGIGDRAAALATLRPMLSRPDADGYALRLAVMALAGGSDSAAMVDRAQSGTRGDSTIFRPDRPLAELTQAAAGEPTDPTYALGVIRGLASQGNWGAAAARAQALVRAAPGAPAAQLAYGDILALSGRSAEAVAPYARAANLTFDEPTMLRLIDGQIRAAKPRDAAVALGLYISQNPQSVAARRLLGEWQLRNGDWDAAIELLEGLRDQLSSRDVVLLRDLALAYAGAGDGVVARRYGAAAYRLAPMNPEVADAYGVALAAAGEAEGARQLFDKALSLSPGNPVVIAHRDAL</sequence>
<feature type="compositionally biased region" description="Basic and acidic residues" evidence="4">
    <location>
        <begin position="7"/>
        <end position="24"/>
    </location>
</feature>
<reference evidence="6 7" key="1">
    <citation type="submission" date="2020-08" db="EMBL/GenBank/DDBJ databases">
        <title>Genomic Encyclopedia of Type Strains, Phase IV (KMG-IV): sequencing the most valuable type-strain genomes for metagenomic binning, comparative biology and taxonomic classification.</title>
        <authorList>
            <person name="Goeker M."/>
        </authorList>
    </citation>
    <scope>NUCLEOTIDE SEQUENCE [LARGE SCALE GENOMIC DNA]</scope>
    <source>
        <strain evidence="6 7">DSM 19512</strain>
    </source>
</reference>
<keyword evidence="2 3" id="KW-0802">TPR repeat</keyword>
<feature type="repeat" description="TPR" evidence="3">
    <location>
        <begin position="640"/>
        <end position="673"/>
    </location>
</feature>
<dbReference type="EMBL" id="JACIDH010000008">
    <property type="protein sequence ID" value="MBB3879648.1"/>
    <property type="molecule type" value="Genomic_DNA"/>
</dbReference>
<gene>
    <name evidence="6" type="ORF">GGR48_002076</name>
</gene>
<dbReference type="PANTHER" id="PTHR45586:SF1">
    <property type="entry name" value="LIPOPOLYSACCHARIDE ASSEMBLY PROTEIN B"/>
    <property type="match status" value="1"/>
</dbReference>
<evidence type="ECO:0000313" key="6">
    <source>
        <dbReference type="EMBL" id="MBB3879648.1"/>
    </source>
</evidence>
<dbReference type="InterPro" id="IPR019734">
    <property type="entry name" value="TPR_rpt"/>
</dbReference>
<dbReference type="Proteomes" id="UP000538670">
    <property type="component" value="Unassembled WGS sequence"/>
</dbReference>
<evidence type="ECO:0000256" key="1">
    <source>
        <dbReference type="ARBA" id="ARBA00022737"/>
    </source>
</evidence>
<keyword evidence="5" id="KW-0812">Transmembrane</keyword>
<feature type="transmembrane region" description="Helical" evidence="5">
    <location>
        <begin position="50"/>
        <end position="68"/>
    </location>
</feature>
<proteinExistence type="predicted"/>
<keyword evidence="5" id="KW-1133">Transmembrane helix</keyword>
<dbReference type="PANTHER" id="PTHR45586">
    <property type="entry name" value="TPR REPEAT-CONTAINING PROTEIN PA4667"/>
    <property type="match status" value="1"/>
</dbReference>
<dbReference type="SMART" id="SM00028">
    <property type="entry name" value="TPR"/>
    <property type="match status" value="4"/>
</dbReference>
<evidence type="ECO:0000256" key="2">
    <source>
        <dbReference type="ARBA" id="ARBA00022803"/>
    </source>
</evidence>
<dbReference type="Pfam" id="PF13432">
    <property type="entry name" value="TPR_16"/>
    <property type="match status" value="5"/>
</dbReference>
<dbReference type="AlphaFoldDB" id="A0A7W6ACF3"/>
<dbReference type="SUPFAM" id="SSF48452">
    <property type="entry name" value="TPR-like"/>
    <property type="match status" value="4"/>
</dbReference>
<dbReference type="Gene3D" id="1.25.40.10">
    <property type="entry name" value="Tetratricopeptide repeat domain"/>
    <property type="match status" value="3"/>
</dbReference>
<evidence type="ECO:0000256" key="5">
    <source>
        <dbReference type="SAM" id="Phobius"/>
    </source>
</evidence>
<protein>
    <submittedName>
        <fullName evidence="6">Flp pilus assembly protein TadD</fullName>
    </submittedName>
</protein>
<evidence type="ECO:0000256" key="3">
    <source>
        <dbReference type="PROSITE-ProRule" id="PRU00339"/>
    </source>
</evidence>
<comment type="caution">
    <text evidence="6">The sequence shown here is derived from an EMBL/GenBank/DDBJ whole genome shotgun (WGS) entry which is preliminary data.</text>
</comment>
<dbReference type="InterPro" id="IPR011990">
    <property type="entry name" value="TPR-like_helical_dom_sf"/>
</dbReference>
<evidence type="ECO:0000256" key="4">
    <source>
        <dbReference type="SAM" id="MobiDB-lite"/>
    </source>
</evidence>
<organism evidence="6 7">
    <name type="scientific">Sphingomonas pseudosanguinis</name>
    <dbReference type="NCBI Taxonomy" id="413712"/>
    <lineage>
        <taxon>Bacteria</taxon>
        <taxon>Pseudomonadati</taxon>
        <taxon>Pseudomonadota</taxon>
        <taxon>Alphaproteobacteria</taxon>
        <taxon>Sphingomonadales</taxon>
        <taxon>Sphingomonadaceae</taxon>
        <taxon>Sphingomonas</taxon>
    </lineage>
</organism>
<dbReference type="PROSITE" id="PS50005">
    <property type="entry name" value="TPR"/>
    <property type="match status" value="1"/>
</dbReference>
<keyword evidence="1" id="KW-0677">Repeat</keyword>
<keyword evidence="5" id="KW-0472">Membrane</keyword>
<dbReference type="RefSeq" id="WP_206362475.1">
    <property type="nucleotide sequence ID" value="NZ_JACIDH010000008.1"/>
</dbReference>
<dbReference type="InterPro" id="IPR051012">
    <property type="entry name" value="CellSynth/LPSAsmb/PSIAsmb"/>
</dbReference>
<name>A0A7W6ACF3_9SPHN</name>
<feature type="region of interest" description="Disordered" evidence="4">
    <location>
        <begin position="1"/>
        <end position="29"/>
    </location>
</feature>